<dbReference type="PANTHER" id="PTHR43248:SF25">
    <property type="entry name" value="AB HYDROLASE-1 DOMAIN-CONTAINING PROTEIN-RELATED"/>
    <property type="match status" value="1"/>
</dbReference>
<evidence type="ECO:0000313" key="6">
    <source>
        <dbReference type="Proteomes" id="UP000038010"/>
    </source>
</evidence>
<dbReference type="Proteomes" id="UP000038010">
    <property type="component" value="Unassembled WGS sequence"/>
</dbReference>
<evidence type="ECO:0000256" key="2">
    <source>
        <dbReference type="ARBA" id="ARBA00022801"/>
    </source>
</evidence>
<evidence type="ECO:0000256" key="1">
    <source>
        <dbReference type="ARBA" id="ARBA00010088"/>
    </source>
</evidence>
<proteinExistence type="inferred from homology"/>
<feature type="chain" id="PRO_5005873011" evidence="3">
    <location>
        <begin position="23"/>
        <end position="705"/>
    </location>
</feature>
<dbReference type="PANTHER" id="PTHR43248">
    <property type="entry name" value="2-SUCCINYL-6-HYDROXY-2,4-CYCLOHEXADIENE-1-CARBOXYLATE SYNTHASE"/>
    <property type="match status" value="1"/>
</dbReference>
<keyword evidence="3" id="KW-0732">Signal</keyword>
<dbReference type="InterPro" id="IPR029058">
    <property type="entry name" value="AB_hydrolase_fold"/>
</dbReference>
<dbReference type="VEuPathDB" id="FungiDB:AB675_4070"/>
<comment type="caution">
    <text evidence="5">The sequence shown here is derived from an EMBL/GenBank/DDBJ whole genome shotgun (WGS) entry which is preliminary data.</text>
</comment>
<name>A0A0N1H2E5_9EURO</name>
<keyword evidence="5" id="KW-0645">Protease</keyword>
<dbReference type="InterPro" id="IPR000073">
    <property type="entry name" value="AB_hydrolase_1"/>
</dbReference>
<dbReference type="SUPFAM" id="SSF53474">
    <property type="entry name" value="alpha/beta-Hydrolases"/>
    <property type="match status" value="1"/>
</dbReference>
<keyword evidence="6" id="KW-1185">Reference proteome</keyword>
<reference evidence="5 6" key="1">
    <citation type="submission" date="2015-06" db="EMBL/GenBank/DDBJ databases">
        <title>Draft genome of the ant-associated black yeast Phialophora attae CBS 131958.</title>
        <authorList>
            <person name="Moreno L.F."/>
            <person name="Stielow B.J."/>
            <person name="de Hoog S."/>
            <person name="Vicente V.A."/>
            <person name="Weiss V.A."/>
            <person name="de Vries M."/>
            <person name="Cruz L.M."/>
            <person name="Souza E.M."/>
        </authorList>
    </citation>
    <scope>NUCLEOTIDE SEQUENCE [LARGE SCALE GENOMIC DNA]</scope>
    <source>
        <strain evidence="5 6">CBS 131958</strain>
    </source>
</reference>
<dbReference type="EMBL" id="LFJN01000059">
    <property type="protein sequence ID" value="KPI34476.1"/>
    <property type="molecule type" value="Genomic_DNA"/>
</dbReference>
<dbReference type="Gene3D" id="3.40.50.1820">
    <property type="entry name" value="alpha/beta hydrolase"/>
    <property type="match status" value="1"/>
</dbReference>
<dbReference type="AlphaFoldDB" id="A0A0N1H2E5"/>
<evidence type="ECO:0000256" key="3">
    <source>
        <dbReference type="SAM" id="SignalP"/>
    </source>
</evidence>
<dbReference type="OrthoDB" id="425534at2759"/>
<organism evidence="5 6">
    <name type="scientific">Cyphellophora attinorum</name>
    <dbReference type="NCBI Taxonomy" id="1664694"/>
    <lineage>
        <taxon>Eukaryota</taxon>
        <taxon>Fungi</taxon>
        <taxon>Dikarya</taxon>
        <taxon>Ascomycota</taxon>
        <taxon>Pezizomycotina</taxon>
        <taxon>Eurotiomycetes</taxon>
        <taxon>Chaetothyriomycetidae</taxon>
        <taxon>Chaetothyriales</taxon>
        <taxon>Cyphellophoraceae</taxon>
        <taxon>Cyphellophora</taxon>
    </lineage>
</organism>
<evidence type="ECO:0000313" key="5">
    <source>
        <dbReference type="EMBL" id="KPI34476.1"/>
    </source>
</evidence>
<feature type="domain" description="AB hydrolase-1" evidence="4">
    <location>
        <begin position="98"/>
        <end position="493"/>
    </location>
</feature>
<accession>A0A0N1H2E5</accession>
<feature type="signal peptide" evidence="3">
    <location>
        <begin position="1"/>
        <end position="22"/>
    </location>
</feature>
<comment type="similarity">
    <text evidence="1">Belongs to the peptidase S33 family.</text>
</comment>
<dbReference type="GeneID" id="28736062"/>
<protein>
    <submittedName>
        <fullName evidence="5">Tripeptidyl aminopeptidase</fullName>
    </submittedName>
</protein>
<dbReference type="GO" id="GO:0004177">
    <property type="term" value="F:aminopeptidase activity"/>
    <property type="evidence" value="ECO:0007669"/>
    <property type="project" value="UniProtKB-KW"/>
</dbReference>
<gene>
    <name evidence="5" type="ORF">AB675_4070</name>
</gene>
<keyword evidence="5" id="KW-0031">Aminopeptidase</keyword>
<dbReference type="InterPro" id="IPR051601">
    <property type="entry name" value="Serine_prot/Carboxylest_S33"/>
</dbReference>
<sequence>MPRQLISTLLQASALYAGIVISTQCPIGYAPVSNGTNVQGTTGSKAIAWVDCPTNGSPRLQCGMLDVPIDYTDLSLGTLQMPVVRVPANASNPRNQSVIVNPGGPGGSGIQSFAGGSGDNIQAYVGTDFDLISFDPRGVGLNAAYLCPDKQAIQMAAQNISDIDTDDLGDFDTTLLPSQNDSALPETPEWFQEQFDAYKAFAEVCADDTYNLAGQLVGTAFVARDVDLLARSLGQDELIRYYGFSYGTLLGATIGAMFPDRIERMVLDGNINPSDYYYGLGDEAVSDFDPALEYFFNACAEAGHEHCELAQEGLSGQQLLNQYWTFYNSVRTGNTTTHDEDKQPVEYGSIMSIMQKMTFEGKALYKEGAKQLAIYYNNRDNTTNAAARKQKRDTPFNPMNAQSSDDANTNLLDAVTCGDGIRLNATNGESFREYMDAFKTHSKYGFETILSLAYSCGPWNISAKERPQKPFTNITTKNPILFVQGFHDPVTPSISAKNSSAGFVGSAIAFHNGTGHCAGRDPSKDLNTKIAAYFNTGEIPANVSDVSLPDSLPFTDATHNKRHLSYALEDAEDKAVTPGAQRFQQRMAGLDRRGLPKREVEQAPYPEMLRNAKRDVYEALLQRNEMMKRAGEETTTTASDIMTIPTMTMSFSFDVPTTCTPIASSSSSSTSTAVSGQGQSGAAAPRVFGWSLLSGIVLLLLGVML</sequence>
<keyword evidence="2" id="KW-0378">Hydrolase</keyword>
<evidence type="ECO:0000259" key="4">
    <source>
        <dbReference type="Pfam" id="PF00561"/>
    </source>
</evidence>
<dbReference type="RefSeq" id="XP_017994439.1">
    <property type="nucleotide sequence ID" value="XM_018144182.1"/>
</dbReference>
<dbReference type="Pfam" id="PF00561">
    <property type="entry name" value="Abhydrolase_1"/>
    <property type="match status" value="1"/>
</dbReference>